<dbReference type="InterPro" id="IPR002397">
    <property type="entry name" value="Cyt_P450_B"/>
</dbReference>
<dbReference type="Gene3D" id="1.10.630.10">
    <property type="entry name" value="Cytochrome P450"/>
    <property type="match status" value="1"/>
</dbReference>
<evidence type="ECO:0000313" key="3">
    <source>
        <dbReference type="EMBL" id="RBO91144.1"/>
    </source>
</evidence>
<dbReference type="GO" id="GO:0005506">
    <property type="term" value="F:iron ion binding"/>
    <property type="evidence" value="ECO:0007669"/>
    <property type="project" value="InterPro"/>
</dbReference>
<evidence type="ECO:0000313" key="4">
    <source>
        <dbReference type="Proteomes" id="UP000252893"/>
    </source>
</evidence>
<dbReference type="AlphaFoldDB" id="A0A366DPD1"/>
<dbReference type="GO" id="GO:0020037">
    <property type="term" value="F:heme binding"/>
    <property type="evidence" value="ECO:0007669"/>
    <property type="project" value="InterPro"/>
</dbReference>
<dbReference type="Proteomes" id="UP000252893">
    <property type="component" value="Unassembled WGS sequence"/>
</dbReference>
<name>A0A366DPD1_9HYPH</name>
<evidence type="ECO:0000256" key="2">
    <source>
        <dbReference type="ARBA" id="ARBA00010617"/>
    </source>
</evidence>
<dbReference type="GO" id="GO:0004497">
    <property type="term" value="F:monooxygenase activity"/>
    <property type="evidence" value="ECO:0007669"/>
    <property type="project" value="InterPro"/>
</dbReference>
<dbReference type="Pfam" id="PF00067">
    <property type="entry name" value="p450"/>
    <property type="match status" value="1"/>
</dbReference>
<keyword evidence="4" id="KW-1185">Reference proteome</keyword>
<dbReference type="PANTHER" id="PTHR46696:SF3">
    <property type="entry name" value="PULCHERRIMINIC ACID SYNTHASE"/>
    <property type="match status" value="1"/>
</dbReference>
<dbReference type="InterPro" id="IPR036396">
    <property type="entry name" value="Cyt_P450_sf"/>
</dbReference>
<protein>
    <submittedName>
        <fullName evidence="3">Pulcherriminic acid synthase</fullName>
    </submittedName>
</protein>
<evidence type="ECO:0000256" key="1">
    <source>
        <dbReference type="ARBA" id="ARBA00001971"/>
    </source>
</evidence>
<accession>A0A366DPD1</accession>
<dbReference type="PANTHER" id="PTHR46696">
    <property type="entry name" value="P450, PUTATIVE (EUROFUNG)-RELATED"/>
    <property type="match status" value="1"/>
</dbReference>
<gene>
    <name evidence="3" type="ORF">DFR47_1094</name>
</gene>
<sequence length="393" mass="44757">MFIEKSHFPGILSDIYNVNPYVLIDNLNKSEDVIFDETLNSHLAISYDAVRHILKNHNIYTTKPLAERAEPIMKGKVLAQMEGEEHRIKRHIILQQFTGNILKYYYKPKLIEIFDSLIIDLSGKDKFNFIAELGNKFAILSTFEIIGIDHSQFDWFHVRLKNILKFAIGFNLSEGTQKSSLLSAEELESAILKLIDERKISLKSDIISFILKDSEYNNIINDSDIVALTLNILLAASEPVDKVLANCIYHLYRDKNYTDKLLDGSCSHNLIIQECLRLTPPVHLIPRLIEVDSCIGGVNFRAGELIYSLIPSANRDEKYFISPSVFAPYRSYKSHLSYGAGMHVCIGAQFANMQLSIALEKLVPIINSYVEAEPPKFDGVYTRGAIEYYLKRV</sequence>
<dbReference type="InterPro" id="IPR001128">
    <property type="entry name" value="Cyt_P450"/>
</dbReference>
<proteinExistence type="inferred from homology"/>
<dbReference type="PRINTS" id="PR00359">
    <property type="entry name" value="BP450"/>
</dbReference>
<dbReference type="EMBL" id="QNRH01000009">
    <property type="protein sequence ID" value="RBO91144.1"/>
    <property type="molecule type" value="Genomic_DNA"/>
</dbReference>
<dbReference type="SUPFAM" id="SSF48264">
    <property type="entry name" value="Cytochrome P450"/>
    <property type="match status" value="1"/>
</dbReference>
<reference evidence="3 4" key="1">
    <citation type="submission" date="2018-06" db="EMBL/GenBank/DDBJ databases">
        <title>Genomic Encyclopedia of Type Strains, Phase IV (KMG-IV): sequencing the most valuable type-strain genomes for metagenomic binning, comparative biology and taxonomic classification.</title>
        <authorList>
            <person name="Goeker M."/>
        </authorList>
    </citation>
    <scope>NUCLEOTIDE SEQUENCE [LARGE SCALE GENOMIC DNA]</scope>
    <source>
        <strain evidence="3 4">DSM 25619</strain>
    </source>
</reference>
<comment type="caution">
    <text evidence="3">The sequence shown here is derived from an EMBL/GenBank/DDBJ whole genome shotgun (WGS) entry which is preliminary data.</text>
</comment>
<dbReference type="RefSeq" id="WP_113945809.1">
    <property type="nucleotide sequence ID" value="NZ_JBHEEG010000010.1"/>
</dbReference>
<comment type="similarity">
    <text evidence="2">Belongs to the cytochrome P450 family.</text>
</comment>
<comment type="cofactor">
    <cofactor evidence="1">
        <name>heme</name>
        <dbReference type="ChEBI" id="CHEBI:30413"/>
    </cofactor>
</comment>
<dbReference type="OrthoDB" id="9801155at2"/>
<dbReference type="GO" id="GO:0016705">
    <property type="term" value="F:oxidoreductase activity, acting on paired donors, with incorporation or reduction of molecular oxygen"/>
    <property type="evidence" value="ECO:0007669"/>
    <property type="project" value="InterPro"/>
</dbReference>
<organism evidence="3 4">
    <name type="scientific">Pseudochrobactrum asaccharolyticum</name>
    <dbReference type="NCBI Taxonomy" id="354351"/>
    <lineage>
        <taxon>Bacteria</taxon>
        <taxon>Pseudomonadati</taxon>
        <taxon>Pseudomonadota</taxon>
        <taxon>Alphaproteobacteria</taxon>
        <taxon>Hyphomicrobiales</taxon>
        <taxon>Brucellaceae</taxon>
        <taxon>Pseudochrobactrum</taxon>
    </lineage>
</organism>